<dbReference type="Gene3D" id="3.90.550.50">
    <property type="match status" value="1"/>
</dbReference>
<dbReference type="AlphaFoldDB" id="B4N011"/>
<keyword evidence="9" id="KW-0735">Signal-anchor</keyword>
<dbReference type="FunCoup" id="B4N011">
    <property type="interactions" value="36"/>
</dbReference>
<dbReference type="KEGG" id="dwi:6644424"/>
<dbReference type="PANTHER" id="PTHR23033:SF14">
    <property type="entry name" value="GLYCOPROTEIN-N-ACETYLGALACTOSAMINE 3-BETA-GALACTOSYLTRANSFERASE 1-RELATED"/>
    <property type="match status" value="1"/>
</dbReference>
<dbReference type="InParanoid" id="B4N011"/>
<name>B4N011_DROWI</name>
<evidence type="ECO:0000256" key="4">
    <source>
        <dbReference type="ARBA" id="ARBA00012557"/>
    </source>
</evidence>
<dbReference type="OrthoDB" id="414175at2759"/>
<dbReference type="OMA" id="YESEVIC"/>
<evidence type="ECO:0000313" key="15">
    <source>
        <dbReference type="Proteomes" id="UP000007798"/>
    </source>
</evidence>
<comment type="pathway">
    <text evidence="2">Protein modification; protein glycosylation.</text>
</comment>
<organism evidence="14 15">
    <name type="scientific">Drosophila willistoni</name>
    <name type="common">Fruit fly</name>
    <dbReference type="NCBI Taxonomy" id="7260"/>
    <lineage>
        <taxon>Eukaryota</taxon>
        <taxon>Metazoa</taxon>
        <taxon>Ecdysozoa</taxon>
        <taxon>Arthropoda</taxon>
        <taxon>Hexapoda</taxon>
        <taxon>Insecta</taxon>
        <taxon>Pterygota</taxon>
        <taxon>Neoptera</taxon>
        <taxon>Endopterygota</taxon>
        <taxon>Diptera</taxon>
        <taxon>Brachycera</taxon>
        <taxon>Muscomorpha</taxon>
        <taxon>Ephydroidea</taxon>
        <taxon>Drosophilidae</taxon>
        <taxon>Drosophila</taxon>
        <taxon>Sophophora</taxon>
    </lineage>
</organism>
<keyword evidence="15" id="KW-1185">Reference proteome</keyword>
<dbReference type="GO" id="GO:0000166">
    <property type="term" value="F:nucleotide binding"/>
    <property type="evidence" value="ECO:0007669"/>
    <property type="project" value="UniProtKB-KW"/>
</dbReference>
<comment type="subcellular location">
    <subcellularLocation>
        <location evidence="1">Membrane</location>
        <topology evidence="1">Single-pass type II membrane protein</topology>
    </subcellularLocation>
</comment>
<evidence type="ECO:0000259" key="13">
    <source>
        <dbReference type="Pfam" id="PF02434"/>
    </source>
</evidence>
<dbReference type="HOGENOM" id="CLU_035857_1_0_1"/>
<dbReference type="Proteomes" id="UP000007798">
    <property type="component" value="Unassembled WGS sequence"/>
</dbReference>
<evidence type="ECO:0000256" key="5">
    <source>
        <dbReference type="ARBA" id="ARBA00022676"/>
    </source>
</evidence>
<dbReference type="GO" id="GO:0016020">
    <property type="term" value="C:membrane"/>
    <property type="evidence" value="ECO:0007669"/>
    <property type="project" value="UniProtKB-SubCell"/>
</dbReference>
<dbReference type="UniPathway" id="UPA00378"/>
<evidence type="ECO:0000256" key="2">
    <source>
        <dbReference type="ARBA" id="ARBA00004922"/>
    </source>
</evidence>
<dbReference type="GO" id="GO:0016263">
    <property type="term" value="F:glycoprotein-N-acetylgalactosamine 3-beta-galactosyltransferase activity"/>
    <property type="evidence" value="ECO:0007669"/>
    <property type="project" value="UniProtKB-EC"/>
</dbReference>
<evidence type="ECO:0000256" key="9">
    <source>
        <dbReference type="ARBA" id="ARBA00022968"/>
    </source>
</evidence>
<dbReference type="PANTHER" id="PTHR23033">
    <property type="entry name" value="BETA1,3-GALACTOSYLTRANSFERASE"/>
    <property type="match status" value="1"/>
</dbReference>
<evidence type="ECO:0000256" key="11">
    <source>
        <dbReference type="ARBA" id="ARBA00023136"/>
    </source>
</evidence>
<accession>B4N011</accession>
<keyword evidence="11 12" id="KW-0472">Membrane</keyword>
<keyword evidence="6 14" id="KW-0808">Transferase</keyword>
<proteinExistence type="inferred from homology"/>
<feature type="domain" description="Fringe-like glycosyltransferase" evidence="13">
    <location>
        <begin position="143"/>
        <end position="244"/>
    </location>
</feature>
<dbReference type="EMBL" id="CH963920">
    <property type="protein sequence ID" value="EDW77946.1"/>
    <property type="molecule type" value="Genomic_DNA"/>
</dbReference>
<dbReference type="InterPro" id="IPR003378">
    <property type="entry name" value="Fringe-like_glycosylTrfase"/>
</dbReference>
<dbReference type="InterPro" id="IPR026050">
    <property type="entry name" value="C1GALT1/C1GALT1_chp1"/>
</dbReference>
<dbReference type="Pfam" id="PF02434">
    <property type="entry name" value="Fringe"/>
    <property type="match status" value="1"/>
</dbReference>
<evidence type="ECO:0000256" key="1">
    <source>
        <dbReference type="ARBA" id="ARBA00004606"/>
    </source>
</evidence>
<evidence type="ECO:0000256" key="3">
    <source>
        <dbReference type="ARBA" id="ARBA00006462"/>
    </source>
</evidence>
<sequence length="362" mass="41978">MTAKFRQRTQLHLLTGFIAGFISAFVLLIYVYDVNHTSSCWPSTVPITTTKNELFLTQPRIESLTIGPRVLCMVLTCPENLEREAKNVYGTWGKRCSKLIFASSENYEPLSVVQVVEADGGSYADLWNKTREGFRYVWQVYGQDYDWFLKADDDTYVIMENLQYMLSYYDPDMPVYFGYKMTRYNVSYMSGGASYVLSRQALNRFMLQAYPSEIICPRPKKMGIEDFYMGICLQNVGVHLIDSSQALEADDKPKFMPLDLEDYLLSSNSSSLPDWLHLMSLSEVKTGFNCCSKHSIAFHYTSPERMYLYEFLLYHLQIFGHHIRTEPVLKQISYVELTERFPLENNSVITNLQEMSEKPNNF</sequence>
<keyword evidence="7 12" id="KW-0812">Transmembrane</keyword>
<evidence type="ECO:0000313" key="14">
    <source>
        <dbReference type="EMBL" id="EDW77946.1"/>
    </source>
</evidence>
<evidence type="ECO:0000256" key="10">
    <source>
        <dbReference type="ARBA" id="ARBA00022989"/>
    </source>
</evidence>
<evidence type="ECO:0000256" key="8">
    <source>
        <dbReference type="ARBA" id="ARBA00022741"/>
    </source>
</evidence>
<evidence type="ECO:0000256" key="6">
    <source>
        <dbReference type="ARBA" id="ARBA00022679"/>
    </source>
</evidence>
<comment type="similarity">
    <text evidence="3">Belongs to the glycosyltransferase 31 family. Beta3-Gal-T subfamily.</text>
</comment>
<dbReference type="eggNOG" id="KOG2246">
    <property type="taxonomic scope" value="Eukaryota"/>
</dbReference>
<keyword evidence="8" id="KW-0547">Nucleotide-binding</keyword>
<evidence type="ECO:0000256" key="12">
    <source>
        <dbReference type="SAM" id="Phobius"/>
    </source>
</evidence>
<dbReference type="PhylomeDB" id="B4N011"/>
<keyword evidence="5 14" id="KW-0328">Glycosyltransferase</keyword>
<protein>
    <recommendedName>
        <fullName evidence="4">N-acetylgalactosaminide beta-1,3-galactosyltransferase</fullName>
        <ecNumber evidence="4">2.4.1.122</ecNumber>
    </recommendedName>
</protein>
<gene>
    <name evidence="14" type="primary">Dwil\GK24756</name>
    <name evidence="14" type="ORF">Dwil_GK24756</name>
</gene>
<reference evidence="14 15" key="1">
    <citation type="journal article" date="2007" name="Nature">
        <title>Evolution of genes and genomes on the Drosophila phylogeny.</title>
        <authorList>
            <consortium name="Drosophila 12 Genomes Consortium"/>
            <person name="Clark A.G."/>
            <person name="Eisen M.B."/>
            <person name="Smith D.R."/>
            <person name="Bergman C.M."/>
            <person name="Oliver B."/>
            <person name="Markow T.A."/>
            <person name="Kaufman T.C."/>
            <person name="Kellis M."/>
            <person name="Gelbart W."/>
            <person name="Iyer V.N."/>
            <person name="Pollard D.A."/>
            <person name="Sackton T.B."/>
            <person name="Larracuente A.M."/>
            <person name="Singh N.D."/>
            <person name="Abad J.P."/>
            <person name="Abt D.N."/>
            <person name="Adryan B."/>
            <person name="Aguade M."/>
            <person name="Akashi H."/>
            <person name="Anderson W.W."/>
            <person name="Aquadro C.F."/>
            <person name="Ardell D.H."/>
            <person name="Arguello R."/>
            <person name="Artieri C.G."/>
            <person name="Barbash D.A."/>
            <person name="Barker D."/>
            <person name="Barsanti P."/>
            <person name="Batterham P."/>
            <person name="Batzoglou S."/>
            <person name="Begun D."/>
            <person name="Bhutkar A."/>
            <person name="Blanco E."/>
            <person name="Bosak S.A."/>
            <person name="Bradley R.K."/>
            <person name="Brand A.D."/>
            <person name="Brent M.R."/>
            <person name="Brooks A.N."/>
            <person name="Brown R.H."/>
            <person name="Butlin R.K."/>
            <person name="Caggese C."/>
            <person name="Calvi B.R."/>
            <person name="Bernardo de Carvalho A."/>
            <person name="Caspi A."/>
            <person name="Castrezana S."/>
            <person name="Celniker S.E."/>
            <person name="Chang J.L."/>
            <person name="Chapple C."/>
            <person name="Chatterji S."/>
            <person name="Chinwalla A."/>
            <person name="Civetta A."/>
            <person name="Clifton S.W."/>
            <person name="Comeron J.M."/>
            <person name="Costello J.C."/>
            <person name="Coyne J.A."/>
            <person name="Daub J."/>
            <person name="David R.G."/>
            <person name="Delcher A.L."/>
            <person name="Delehaunty K."/>
            <person name="Do C.B."/>
            <person name="Ebling H."/>
            <person name="Edwards K."/>
            <person name="Eickbush T."/>
            <person name="Evans J.D."/>
            <person name="Filipski A."/>
            <person name="Findeiss S."/>
            <person name="Freyhult E."/>
            <person name="Fulton L."/>
            <person name="Fulton R."/>
            <person name="Garcia A.C."/>
            <person name="Gardiner A."/>
            <person name="Garfield D.A."/>
            <person name="Garvin B.E."/>
            <person name="Gibson G."/>
            <person name="Gilbert D."/>
            <person name="Gnerre S."/>
            <person name="Godfrey J."/>
            <person name="Good R."/>
            <person name="Gotea V."/>
            <person name="Gravely B."/>
            <person name="Greenberg A.J."/>
            <person name="Griffiths-Jones S."/>
            <person name="Gross S."/>
            <person name="Guigo R."/>
            <person name="Gustafson E.A."/>
            <person name="Haerty W."/>
            <person name="Hahn M.W."/>
            <person name="Halligan D.L."/>
            <person name="Halpern A.L."/>
            <person name="Halter G.M."/>
            <person name="Han M.V."/>
            <person name="Heger A."/>
            <person name="Hillier L."/>
            <person name="Hinrichs A.S."/>
            <person name="Holmes I."/>
            <person name="Hoskins R.A."/>
            <person name="Hubisz M.J."/>
            <person name="Hultmark D."/>
            <person name="Huntley M.A."/>
            <person name="Jaffe D.B."/>
            <person name="Jagadeeshan S."/>
            <person name="Jeck W.R."/>
            <person name="Johnson J."/>
            <person name="Jones C.D."/>
            <person name="Jordan W.C."/>
            <person name="Karpen G.H."/>
            <person name="Kataoka E."/>
            <person name="Keightley P.D."/>
            <person name="Kheradpour P."/>
            <person name="Kirkness E.F."/>
            <person name="Koerich L.B."/>
            <person name="Kristiansen K."/>
            <person name="Kudrna D."/>
            <person name="Kulathinal R.J."/>
            <person name="Kumar S."/>
            <person name="Kwok R."/>
            <person name="Lander E."/>
            <person name="Langley C.H."/>
            <person name="Lapoint R."/>
            <person name="Lazzaro B.P."/>
            <person name="Lee S.J."/>
            <person name="Levesque L."/>
            <person name="Li R."/>
            <person name="Lin C.F."/>
            <person name="Lin M.F."/>
            <person name="Lindblad-Toh K."/>
            <person name="Llopart A."/>
            <person name="Long M."/>
            <person name="Low L."/>
            <person name="Lozovsky E."/>
            <person name="Lu J."/>
            <person name="Luo M."/>
            <person name="Machado C.A."/>
            <person name="Makalowski W."/>
            <person name="Marzo M."/>
            <person name="Matsuda M."/>
            <person name="Matzkin L."/>
            <person name="McAllister B."/>
            <person name="McBride C.S."/>
            <person name="McKernan B."/>
            <person name="McKernan K."/>
            <person name="Mendez-Lago M."/>
            <person name="Minx P."/>
            <person name="Mollenhauer M.U."/>
            <person name="Montooth K."/>
            <person name="Mount S.M."/>
            <person name="Mu X."/>
            <person name="Myers E."/>
            <person name="Negre B."/>
            <person name="Newfeld S."/>
            <person name="Nielsen R."/>
            <person name="Noor M.A."/>
            <person name="O'Grady P."/>
            <person name="Pachter L."/>
            <person name="Papaceit M."/>
            <person name="Parisi M.J."/>
            <person name="Parisi M."/>
            <person name="Parts L."/>
            <person name="Pedersen J.S."/>
            <person name="Pesole G."/>
            <person name="Phillippy A.M."/>
            <person name="Ponting C.P."/>
            <person name="Pop M."/>
            <person name="Porcelli D."/>
            <person name="Powell J.R."/>
            <person name="Prohaska S."/>
            <person name="Pruitt K."/>
            <person name="Puig M."/>
            <person name="Quesneville H."/>
            <person name="Ram K.R."/>
            <person name="Rand D."/>
            <person name="Rasmussen M.D."/>
            <person name="Reed L.K."/>
            <person name="Reenan R."/>
            <person name="Reily A."/>
            <person name="Remington K.A."/>
            <person name="Rieger T.T."/>
            <person name="Ritchie M.G."/>
            <person name="Robin C."/>
            <person name="Rogers Y.H."/>
            <person name="Rohde C."/>
            <person name="Rozas J."/>
            <person name="Rubenfield M.J."/>
            <person name="Ruiz A."/>
            <person name="Russo S."/>
            <person name="Salzberg S.L."/>
            <person name="Sanchez-Gracia A."/>
            <person name="Saranga D.J."/>
            <person name="Sato H."/>
            <person name="Schaeffer S.W."/>
            <person name="Schatz M.C."/>
            <person name="Schlenke T."/>
            <person name="Schwartz R."/>
            <person name="Segarra C."/>
            <person name="Singh R.S."/>
            <person name="Sirot L."/>
            <person name="Sirota M."/>
            <person name="Sisneros N.B."/>
            <person name="Smith C.D."/>
            <person name="Smith T.F."/>
            <person name="Spieth J."/>
            <person name="Stage D.E."/>
            <person name="Stark A."/>
            <person name="Stephan W."/>
            <person name="Strausberg R.L."/>
            <person name="Strempel S."/>
            <person name="Sturgill D."/>
            <person name="Sutton G."/>
            <person name="Sutton G.G."/>
            <person name="Tao W."/>
            <person name="Teichmann S."/>
            <person name="Tobari Y.N."/>
            <person name="Tomimura Y."/>
            <person name="Tsolas J.M."/>
            <person name="Valente V.L."/>
            <person name="Venter E."/>
            <person name="Venter J.C."/>
            <person name="Vicario S."/>
            <person name="Vieira F.G."/>
            <person name="Vilella A.J."/>
            <person name="Villasante A."/>
            <person name="Walenz B."/>
            <person name="Wang J."/>
            <person name="Wasserman M."/>
            <person name="Watts T."/>
            <person name="Wilson D."/>
            <person name="Wilson R.K."/>
            <person name="Wing R.A."/>
            <person name="Wolfner M.F."/>
            <person name="Wong A."/>
            <person name="Wong G.K."/>
            <person name="Wu C.I."/>
            <person name="Wu G."/>
            <person name="Yamamoto D."/>
            <person name="Yang H.P."/>
            <person name="Yang S.P."/>
            <person name="Yorke J.A."/>
            <person name="Yoshida K."/>
            <person name="Zdobnov E."/>
            <person name="Zhang P."/>
            <person name="Zhang Y."/>
            <person name="Zimin A.V."/>
            <person name="Baldwin J."/>
            <person name="Abdouelleil A."/>
            <person name="Abdulkadir J."/>
            <person name="Abebe A."/>
            <person name="Abera B."/>
            <person name="Abreu J."/>
            <person name="Acer S.C."/>
            <person name="Aftuck L."/>
            <person name="Alexander A."/>
            <person name="An P."/>
            <person name="Anderson E."/>
            <person name="Anderson S."/>
            <person name="Arachi H."/>
            <person name="Azer M."/>
            <person name="Bachantsang P."/>
            <person name="Barry A."/>
            <person name="Bayul T."/>
            <person name="Berlin A."/>
            <person name="Bessette D."/>
            <person name="Bloom T."/>
            <person name="Blye J."/>
            <person name="Boguslavskiy L."/>
            <person name="Bonnet C."/>
            <person name="Boukhgalter B."/>
            <person name="Bourzgui I."/>
            <person name="Brown A."/>
            <person name="Cahill P."/>
            <person name="Channer S."/>
            <person name="Cheshatsang Y."/>
            <person name="Chuda L."/>
            <person name="Citroen M."/>
            <person name="Collymore A."/>
            <person name="Cooke P."/>
            <person name="Costello M."/>
            <person name="D'Aco K."/>
            <person name="Daza R."/>
            <person name="De Haan G."/>
            <person name="DeGray S."/>
            <person name="DeMaso C."/>
            <person name="Dhargay N."/>
            <person name="Dooley K."/>
            <person name="Dooley E."/>
            <person name="Doricent M."/>
            <person name="Dorje P."/>
            <person name="Dorjee K."/>
            <person name="Dupes A."/>
            <person name="Elong R."/>
            <person name="Falk J."/>
            <person name="Farina A."/>
            <person name="Faro S."/>
            <person name="Ferguson D."/>
            <person name="Fisher S."/>
            <person name="Foley C.D."/>
            <person name="Franke A."/>
            <person name="Friedrich D."/>
            <person name="Gadbois L."/>
            <person name="Gearin G."/>
            <person name="Gearin C.R."/>
            <person name="Giannoukos G."/>
            <person name="Goode T."/>
            <person name="Graham J."/>
            <person name="Grandbois E."/>
            <person name="Grewal S."/>
            <person name="Gyaltsen K."/>
            <person name="Hafez N."/>
            <person name="Hagos B."/>
            <person name="Hall J."/>
            <person name="Henson C."/>
            <person name="Hollinger A."/>
            <person name="Honan T."/>
            <person name="Huard M.D."/>
            <person name="Hughes L."/>
            <person name="Hurhula B."/>
            <person name="Husby M.E."/>
            <person name="Kamat A."/>
            <person name="Kanga B."/>
            <person name="Kashin S."/>
            <person name="Khazanovich D."/>
            <person name="Kisner P."/>
            <person name="Lance K."/>
            <person name="Lara M."/>
            <person name="Lee W."/>
            <person name="Lennon N."/>
            <person name="Letendre F."/>
            <person name="LeVine R."/>
            <person name="Lipovsky A."/>
            <person name="Liu X."/>
            <person name="Liu J."/>
            <person name="Liu S."/>
            <person name="Lokyitsang T."/>
            <person name="Lokyitsang Y."/>
            <person name="Lubonja R."/>
            <person name="Lui A."/>
            <person name="MacDonald P."/>
            <person name="Magnisalis V."/>
            <person name="Maru K."/>
            <person name="Matthews C."/>
            <person name="McCusker W."/>
            <person name="McDonough S."/>
            <person name="Mehta T."/>
            <person name="Meldrim J."/>
            <person name="Meneus L."/>
            <person name="Mihai O."/>
            <person name="Mihalev A."/>
            <person name="Mihova T."/>
            <person name="Mittelman R."/>
            <person name="Mlenga V."/>
            <person name="Montmayeur A."/>
            <person name="Mulrain L."/>
            <person name="Navidi A."/>
            <person name="Naylor J."/>
            <person name="Negash T."/>
            <person name="Nguyen T."/>
            <person name="Nguyen N."/>
            <person name="Nicol R."/>
            <person name="Norbu C."/>
            <person name="Norbu N."/>
            <person name="Novod N."/>
            <person name="O'Neill B."/>
            <person name="Osman S."/>
            <person name="Markiewicz E."/>
            <person name="Oyono O.L."/>
            <person name="Patti C."/>
            <person name="Phunkhang P."/>
            <person name="Pierre F."/>
            <person name="Priest M."/>
            <person name="Raghuraman S."/>
            <person name="Rege F."/>
            <person name="Reyes R."/>
            <person name="Rise C."/>
            <person name="Rogov P."/>
            <person name="Ross K."/>
            <person name="Ryan E."/>
            <person name="Settipalli S."/>
            <person name="Shea T."/>
            <person name="Sherpa N."/>
            <person name="Shi L."/>
            <person name="Shih D."/>
            <person name="Sparrow T."/>
            <person name="Spaulding J."/>
            <person name="Stalker J."/>
            <person name="Stange-Thomann N."/>
            <person name="Stavropoulos S."/>
            <person name="Stone C."/>
            <person name="Strader C."/>
            <person name="Tesfaye S."/>
            <person name="Thomson T."/>
            <person name="Thoulutsang Y."/>
            <person name="Thoulutsang D."/>
            <person name="Topham K."/>
            <person name="Topping I."/>
            <person name="Tsamla T."/>
            <person name="Vassiliev H."/>
            <person name="Vo A."/>
            <person name="Wangchuk T."/>
            <person name="Wangdi T."/>
            <person name="Weiand M."/>
            <person name="Wilkinson J."/>
            <person name="Wilson A."/>
            <person name="Yadav S."/>
            <person name="Young G."/>
            <person name="Yu Q."/>
            <person name="Zembek L."/>
            <person name="Zhong D."/>
            <person name="Zimmer A."/>
            <person name="Zwirko Z."/>
            <person name="Jaffe D.B."/>
            <person name="Alvarez P."/>
            <person name="Brockman W."/>
            <person name="Butler J."/>
            <person name="Chin C."/>
            <person name="Gnerre S."/>
            <person name="Grabherr M."/>
            <person name="Kleber M."/>
            <person name="Mauceli E."/>
            <person name="MacCallum I."/>
        </authorList>
    </citation>
    <scope>NUCLEOTIDE SEQUENCE [LARGE SCALE GENOMIC DNA]</scope>
    <source>
        <strain evidence="15">Tucson 14030-0811.24</strain>
    </source>
</reference>
<evidence type="ECO:0000256" key="7">
    <source>
        <dbReference type="ARBA" id="ARBA00022692"/>
    </source>
</evidence>
<dbReference type="EC" id="2.4.1.122" evidence="4"/>
<dbReference type="STRING" id="7260.B4N011"/>
<keyword evidence="10 12" id="KW-1133">Transmembrane helix</keyword>
<feature type="transmembrane region" description="Helical" evidence="12">
    <location>
        <begin position="12"/>
        <end position="32"/>
    </location>
</feature>